<dbReference type="Proteomes" id="UP001281761">
    <property type="component" value="Unassembled WGS sequence"/>
</dbReference>
<sequence>MLQITLPCCAGIQDILQLHDNYPFNEEMLWKASIVFSSITSSLNHSFSMDEFIHAIANDAPHPAAVYLSLPSTPFQTPQSIRDVFLHEVLIPMEPSLVQISRNRVLLSLGDECLVMFMLLYNIFAKCVFHRPTQDFICSSRIPIVFQSLLTEVEHEEAYQSILEFLADDFRGWKRYGVDSAGCWTRETKFRCNVCRFDERAPVFVPSIDFQRISHTRSSLSRVMFIIEPAGHRLHQPPSWNPFHTSHSSFFGH</sequence>
<accession>A0ABQ9X2K3</accession>
<keyword evidence="2" id="KW-1185">Reference proteome</keyword>
<dbReference type="EMBL" id="JARBJD010000241">
    <property type="protein sequence ID" value="KAK2946004.1"/>
    <property type="molecule type" value="Genomic_DNA"/>
</dbReference>
<evidence type="ECO:0000313" key="1">
    <source>
        <dbReference type="EMBL" id="KAK2946004.1"/>
    </source>
</evidence>
<name>A0ABQ9X2K3_9EUKA</name>
<evidence type="ECO:0000313" key="2">
    <source>
        <dbReference type="Proteomes" id="UP001281761"/>
    </source>
</evidence>
<organism evidence="1 2">
    <name type="scientific">Blattamonas nauphoetae</name>
    <dbReference type="NCBI Taxonomy" id="2049346"/>
    <lineage>
        <taxon>Eukaryota</taxon>
        <taxon>Metamonada</taxon>
        <taxon>Preaxostyla</taxon>
        <taxon>Oxymonadida</taxon>
        <taxon>Blattamonas</taxon>
    </lineage>
</organism>
<reference evidence="1 2" key="1">
    <citation type="journal article" date="2022" name="bioRxiv">
        <title>Genomics of Preaxostyla Flagellates Illuminates Evolutionary Transitions and the Path Towards Mitochondrial Loss.</title>
        <authorList>
            <person name="Novak L.V.F."/>
            <person name="Treitli S.C."/>
            <person name="Pyrih J."/>
            <person name="Halakuc P."/>
            <person name="Pipaliya S.V."/>
            <person name="Vacek V."/>
            <person name="Brzon O."/>
            <person name="Soukal P."/>
            <person name="Eme L."/>
            <person name="Dacks J.B."/>
            <person name="Karnkowska A."/>
            <person name="Elias M."/>
            <person name="Hampl V."/>
        </authorList>
    </citation>
    <scope>NUCLEOTIDE SEQUENCE [LARGE SCALE GENOMIC DNA]</scope>
    <source>
        <strain evidence="1">NAU3</strain>
        <tissue evidence="1">Gut</tissue>
    </source>
</reference>
<proteinExistence type="predicted"/>
<protein>
    <submittedName>
        <fullName evidence="1">Uncharacterized protein</fullName>
    </submittedName>
</protein>
<comment type="caution">
    <text evidence="1">The sequence shown here is derived from an EMBL/GenBank/DDBJ whole genome shotgun (WGS) entry which is preliminary data.</text>
</comment>
<gene>
    <name evidence="1" type="ORF">BLNAU_19080</name>
</gene>